<dbReference type="Proteomes" id="UP000887116">
    <property type="component" value="Unassembled WGS sequence"/>
</dbReference>
<name>A0A8X6JPI3_TRICU</name>
<comment type="caution">
    <text evidence="1">The sequence shown here is derived from an EMBL/GenBank/DDBJ whole genome shotgun (WGS) entry which is preliminary data.</text>
</comment>
<organism evidence="1 2">
    <name type="scientific">Trichonephila clavata</name>
    <name type="common">Joro spider</name>
    <name type="synonym">Nephila clavata</name>
    <dbReference type="NCBI Taxonomy" id="2740835"/>
    <lineage>
        <taxon>Eukaryota</taxon>
        <taxon>Metazoa</taxon>
        <taxon>Ecdysozoa</taxon>
        <taxon>Arthropoda</taxon>
        <taxon>Chelicerata</taxon>
        <taxon>Arachnida</taxon>
        <taxon>Araneae</taxon>
        <taxon>Araneomorphae</taxon>
        <taxon>Entelegynae</taxon>
        <taxon>Araneoidea</taxon>
        <taxon>Nephilidae</taxon>
        <taxon>Trichonephila</taxon>
    </lineage>
</organism>
<gene>
    <name evidence="1" type="primary">NCL1_28446</name>
    <name evidence="1" type="ORF">TNCT_586221</name>
</gene>
<dbReference type="AlphaFoldDB" id="A0A8X6JPI3"/>
<sequence length="200" mass="22945">MIDLNCEYECPQFYDFCSGVEGGTQEICFGGNSPALRKQRFAFKSTGHFQQRNRYMKWNDKFSTPRVKSPFVNVCPRPNTTDSEKLNERVKRLSKSEGSVNGVRVNFNSKVSLYPALRKRSNSDSDLKKERRKVAVTPMCLKRTIHKAKSKKIKTSEELELEKIAELQSLTLKHLRYNEIALRKLKLKQPSLTSANAALP</sequence>
<protein>
    <submittedName>
        <fullName evidence="1">Uncharacterized protein</fullName>
    </submittedName>
</protein>
<evidence type="ECO:0000313" key="1">
    <source>
        <dbReference type="EMBL" id="GFR14751.1"/>
    </source>
</evidence>
<evidence type="ECO:0000313" key="2">
    <source>
        <dbReference type="Proteomes" id="UP000887116"/>
    </source>
</evidence>
<reference evidence="1" key="1">
    <citation type="submission" date="2020-07" db="EMBL/GenBank/DDBJ databases">
        <title>Multicomponent nature underlies the extraordinary mechanical properties of spider dragline silk.</title>
        <authorList>
            <person name="Kono N."/>
            <person name="Nakamura H."/>
            <person name="Mori M."/>
            <person name="Yoshida Y."/>
            <person name="Ohtoshi R."/>
            <person name="Malay A.D."/>
            <person name="Moran D.A.P."/>
            <person name="Tomita M."/>
            <person name="Numata K."/>
            <person name="Arakawa K."/>
        </authorList>
    </citation>
    <scope>NUCLEOTIDE SEQUENCE</scope>
</reference>
<dbReference type="OrthoDB" id="6437888at2759"/>
<dbReference type="EMBL" id="BMAO01027134">
    <property type="protein sequence ID" value="GFR14751.1"/>
    <property type="molecule type" value="Genomic_DNA"/>
</dbReference>
<proteinExistence type="predicted"/>
<accession>A0A8X6JPI3</accession>
<keyword evidence="2" id="KW-1185">Reference proteome</keyword>